<feature type="domain" description="Amine oxidase" evidence="7">
    <location>
        <begin position="14"/>
        <end position="459"/>
    </location>
</feature>
<dbReference type="PRINTS" id="PR00757">
    <property type="entry name" value="AMINEOXDASEF"/>
</dbReference>
<evidence type="ECO:0000256" key="4">
    <source>
        <dbReference type="ARBA" id="ARBA00048448"/>
    </source>
</evidence>
<feature type="binding site" evidence="5">
    <location>
        <position position="15"/>
    </location>
    <ligand>
        <name>FAD</name>
        <dbReference type="ChEBI" id="CHEBI:57692"/>
    </ligand>
</feature>
<dbReference type="OrthoDB" id="5046242at2759"/>
<keyword evidence="9" id="KW-1185">Reference proteome</keyword>
<dbReference type="GeneID" id="54564090"/>
<dbReference type="Gene3D" id="3.50.50.60">
    <property type="entry name" value="FAD/NAD(P)-binding domain"/>
    <property type="match status" value="1"/>
</dbReference>
<dbReference type="SUPFAM" id="SSF54373">
    <property type="entry name" value="FAD-linked reductases, C-terminal domain"/>
    <property type="match status" value="1"/>
</dbReference>
<evidence type="ECO:0000256" key="6">
    <source>
        <dbReference type="RuleBase" id="RU362067"/>
    </source>
</evidence>
<dbReference type="EMBL" id="ML993634">
    <property type="protein sequence ID" value="KAF2159671.1"/>
    <property type="molecule type" value="Genomic_DNA"/>
</dbReference>
<proteinExistence type="inferred from homology"/>
<dbReference type="InterPro" id="IPR002937">
    <property type="entry name" value="Amino_oxidase"/>
</dbReference>
<dbReference type="InterPro" id="IPR036188">
    <property type="entry name" value="FAD/NAD-bd_sf"/>
</dbReference>
<dbReference type="InterPro" id="IPR001613">
    <property type="entry name" value="Flavin_amine_oxidase"/>
</dbReference>
<dbReference type="AlphaFoldDB" id="A0A6A6BY06"/>
<evidence type="ECO:0000256" key="3">
    <source>
        <dbReference type="ARBA" id="ARBA00023002"/>
    </source>
</evidence>
<evidence type="ECO:0000259" key="7">
    <source>
        <dbReference type="Pfam" id="PF01593"/>
    </source>
</evidence>
<feature type="binding site" evidence="5">
    <location>
        <position position="345"/>
    </location>
    <ligand>
        <name>substrate</name>
    </ligand>
</feature>
<dbReference type="RefSeq" id="XP_033660560.1">
    <property type="nucleotide sequence ID" value="XM_033810818.1"/>
</dbReference>
<dbReference type="InterPro" id="IPR050703">
    <property type="entry name" value="Flavin_MAO"/>
</dbReference>
<dbReference type="SUPFAM" id="SSF51905">
    <property type="entry name" value="FAD/NAD(P)-binding domain"/>
    <property type="match status" value="1"/>
</dbReference>
<evidence type="ECO:0000313" key="9">
    <source>
        <dbReference type="Proteomes" id="UP000799537"/>
    </source>
</evidence>
<evidence type="ECO:0000256" key="5">
    <source>
        <dbReference type="PIRSR" id="PIRSR601613-1"/>
    </source>
</evidence>
<feature type="binding site" evidence="5">
    <location>
        <position position="435"/>
    </location>
    <ligand>
        <name>FAD</name>
        <dbReference type="ChEBI" id="CHEBI:57692"/>
    </ligand>
</feature>
<evidence type="ECO:0000256" key="2">
    <source>
        <dbReference type="ARBA" id="ARBA00005995"/>
    </source>
</evidence>
<organism evidence="8 9">
    <name type="scientific">Zasmidium cellare ATCC 36951</name>
    <dbReference type="NCBI Taxonomy" id="1080233"/>
    <lineage>
        <taxon>Eukaryota</taxon>
        <taxon>Fungi</taxon>
        <taxon>Dikarya</taxon>
        <taxon>Ascomycota</taxon>
        <taxon>Pezizomycotina</taxon>
        <taxon>Dothideomycetes</taxon>
        <taxon>Dothideomycetidae</taxon>
        <taxon>Mycosphaerellales</taxon>
        <taxon>Mycosphaerellaceae</taxon>
        <taxon>Zasmidium</taxon>
    </lineage>
</organism>
<feature type="binding site" evidence="5">
    <location>
        <begin position="34"/>
        <end position="35"/>
    </location>
    <ligand>
        <name>FAD</name>
        <dbReference type="ChEBI" id="CHEBI:57692"/>
    </ligand>
</feature>
<name>A0A6A6BY06_ZASCE</name>
<keyword evidence="6" id="KW-0285">Flavoprotein</keyword>
<comment type="cofactor">
    <cofactor evidence="1 6">
        <name>FAD</name>
        <dbReference type="ChEBI" id="CHEBI:57692"/>
    </cofactor>
</comment>
<gene>
    <name evidence="8" type="ORF">M409DRAFT_37877</name>
</gene>
<keyword evidence="6" id="KW-0274">FAD</keyword>
<dbReference type="Pfam" id="PF01593">
    <property type="entry name" value="Amino_oxidase"/>
    <property type="match status" value="1"/>
</dbReference>
<sequence length="463" mass="50085">MASAADVIIVGAGLSGLQAALSLHEAGRSVIVLEARDRVGGKTYSVQRSDGKGVQEMGAAWLNDSSQSMIWSYCQKFGLTPVVQNIEGLVASEDDEGGCHLFPFGGMPEFEKEVVDNITALRDHVEAASLDPKTFEQERRAQLDDISFEQFCRDAGAGSKALQTARVWCRGTTGQDPGDVSALAYLEVCRGASGLVKLRYDGKDGAQNLRLREGTQSVGIHMAKLLPAETVKLSSPVTSITQLPGQGGHVVTIADGTSFTGRKVVVSVPSQAYKNIAFNPPFPDTLQHYTSSVRYGCFVKYICTFKTPFWRRKGACGLTQSFQGPMNHCRDTSVDQDENYALTCFLCSGPGRQWLTLGEQDRKEAILRQISSLLGVSFEEVADEFLGSMTSEWLDDPWAGWGCPFAVAPPAVMGGESIVEATGKGNNGLFFVGTELTDEWRGYIEGALRSGKKGAELILNELH</sequence>
<dbReference type="EC" id="1.4.3.-" evidence="6"/>
<reference evidence="8" key="1">
    <citation type="journal article" date="2020" name="Stud. Mycol.">
        <title>101 Dothideomycetes genomes: a test case for predicting lifestyles and emergence of pathogens.</title>
        <authorList>
            <person name="Haridas S."/>
            <person name="Albert R."/>
            <person name="Binder M."/>
            <person name="Bloem J."/>
            <person name="Labutti K."/>
            <person name="Salamov A."/>
            <person name="Andreopoulos B."/>
            <person name="Baker S."/>
            <person name="Barry K."/>
            <person name="Bills G."/>
            <person name="Bluhm B."/>
            <person name="Cannon C."/>
            <person name="Castanera R."/>
            <person name="Culley D."/>
            <person name="Daum C."/>
            <person name="Ezra D."/>
            <person name="Gonzalez J."/>
            <person name="Henrissat B."/>
            <person name="Kuo A."/>
            <person name="Liang C."/>
            <person name="Lipzen A."/>
            <person name="Lutzoni F."/>
            <person name="Magnuson J."/>
            <person name="Mondo S."/>
            <person name="Nolan M."/>
            <person name="Ohm R."/>
            <person name="Pangilinan J."/>
            <person name="Park H.-J."/>
            <person name="Ramirez L."/>
            <person name="Alfaro M."/>
            <person name="Sun H."/>
            <person name="Tritt A."/>
            <person name="Yoshinaga Y."/>
            <person name="Zwiers L.-H."/>
            <person name="Turgeon B."/>
            <person name="Goodwin S."/>
            <person name="Spatafora J."/>
            <person name="Crous P."/>
            <person name="Grigoriev I."/>
        </authorList>
    </citation>
    <scope>NUCLEOTIDE SEQUENCE</scope>
    <source>
        <strain evidence="8">ATCC 36951</strain>
    </source>
</reference>
<dbReference type="Gene3D" id="1.10.405.10">
    <property type="entry name" value="Guanine Nucleotide Dissociation Inhibitor, domain 1"/>
    <property type="match status" value="1"/>
</dbReference>
<keyword evidence="3 6" id="KW-0560">Oxidoreductase</keyword>
<accession>A0A6A6BY06</accession>
<dbReference type="GO" id="GO:0097621">
    <property type="term" value="F:monoamine oxidase activity"/>
    <property type="evidence" value="ECO:0007669"/>
    <property type="project" value="UniProtKB-EC"/>
</dbReference>
<dbReference type="Gene3D" id="3.90.660.10">
    <property type="match status" value="1"/>
</dbReference>
<dbReference type="PANTHER" id="PTHR43563:SF14">
    <property type="entry name" value="AMINE OXIDASE"/>
    <property type="match status" value="1"/>
</dbReference>
<dbReference type="Proteomes" id="UP000799537">
    <property type="component" value="Unassembled WGS sequence"/>
</dbReference>
<comment type="similarity">
    <text evidence="2 6">Belongs to the flavin monoamine oxidase family.</text>
</comment>
<comment type="catalytic activity">
    <reaction evidence="4">
        <text>a secondary aliphatic amine + O2 + H2O = a primary amine + an aldehyde + H2O2</text>
        <dbReference type="Rhea" id="RHEA:26414"/>
        <dbReference type="ChEBI" id="CHEBI:15377"/>
        <dbReference type="ChEBI" id="CHEBI:15379"/>
        <dbReference type="ChEBI" id="CHEBI:16240"/>
        <dbReference type="ChEBI" id="CHEBI:17478"/>
        <dbReference type="ChEBI" id="CHEBI:58855"/>
        <dbReference type="ChEBI" id="CHEBI:65296"/>
        <dbReference type="EC" id="1.4.3.4"/>
    </reaction>
</comment>
<protein>
    <recommendedName>
        <fullName evidence="6">Amine oxidase</fullName>
        <ecNumber evidence="6">1.4.3.-</ecNumber>
    </recommendedName>
</protein>
<feature type="binding site" evidence="5">
    <location>
        <position position="237"/>
    </location>
    <ligand>
        <name>FAD</name>
        <dbReference type="ChEBI" id="CHEBI:57692"/>
    </ligand>
</feature>
<evidence type="ECO:0000313" key="8">
    <source>
        <dbReference type="EMBL" id="KAF2159671.1"/>
    </source>
</evidence>
<evidence type="ECO:0000256" key="1">
    <source>
        <dbReference type="ARBA" id="ARBA00001974"/>
    </source>
</evidence>
<dbReference type="PANTHER" id="PTHR43563">
    <property type="entry name" value="AMINE OXIDASE"/>
    <property type="match status" value="1"/>
</dbReference>